<proteinExistence type="evidence at transcript level"/>
<keyword evidence="4" id="KW-0809">Transit peptide</keyword>
<feature type="domain" description="HotDog ACOT-type" evidence="5">
    <location>
        <begin position="173"/>
        <end position="290"/>
    </location>
</feature>
<dbReference type="PANTHER" id="PTHR12655">
    <property type="entry name" value="ACYL-COA THIOESTERASE"/>
    <property type="match status" value="1"/>
</dbReference>
<dbReference type="GO" id="GO:0047617">
    <property type="term" value="F:fatty acyl-CoA hydrolase activity"/>
    <property type="evidence" value="ECO:0007669"/>
    <property type="project" value="TreeGrafter"/>
</dbReference>
<comment type="similarity">
    <text evidence="1">Belongs to the acyl coenzyme A hydrolase family.</text>
</comment>
<keyword evidence="2" id="KW-0677">Repeat</keyword>
<dbReference type="Pfam" id="PF03061">
    <property type="entry name" value="4HBT"/>
    <property type="match status" value="1"/>
</dbReference>
<evidence type="ECO:0000256" key="2">
    <source>
        <dbReference type="ARBA" id="ARBA00022737"/>
    </source>
</evidence>
<accession>A0A6A7GC35</accession>
<sequence>MDALAANIAHEHADDGNTCTVPLHVVTATCDRIDFSQRFPMTDDLCMRGRVTWVGRSSLNVMIDIYNKANPEDRILTAQFLMVCRDPTATTSSVTVNSLLCETDEEKALFEQGAQAKIDRQERSKHSLTVSEPSGDEVREIHKFFIEKPDQVIRGAYSYFDQSKQSTDTVHMSDTSLESILMTQPQANNAQDKIFGGYLMRKAFELGRSSAYVFCGPGAKPFSISIDDIMFLQPVEIGSVIKFNSQVVYSAGSKSQVCSISVDTEILNLKTGTSSKSNRFHFTFASAHVQLRRVIPRTYEEAMDYLTGKRSVERAKEAHLAMNSSLSKYF</sequence>
<dbReference type="SUPFAM" id="SSF54637">
    <property type="entry name" value="Thioesterase/thiol ester dehydrase-isomerase"/>
    <property type="match status" value="2"/>
</dbReference>
<evidence type="ECO:0000256" key="4">
    <source>
        <dbReference type="ARBA" id="ARBA00022946"/>
    </source>
</evidence>
<protein>
    <submittedName>
        <fullName evidence="6">HotDog domain-containing protein</fullName>
    </submittedName>
</protein>
<name>A0A6A7GC35_9CRUS</name>
<evidence type="ECO:0000256" key="3">
    <source>
        <dbReference type="ARBA" id="ARBA00022801"/>
    </source>
</evidence>
<dbReference type="InterPro" id="IPR033120">
    <property type="entry name" value="HOTDOG_ACOT"/>
</dbReference>
<keyword evidence="3" id="KW-0378">Hydrolase</keyword>
<dbReference type="PROSITE" id="PS51770">
    <property type="entry name" value="HOTDOG_ACOT"/>
    <property type="match status" value="2"/>
</dbReference>
<dbReference type="EMBL" id="IACT01008691">
    <property type="protein sequence ID" value="LAC27803.1"/>
    <property type="molecule type" value="mRNA"/>
</dbReference>
<dbReference type="CDD" id="cd03442">
    <property type="entry name" value="BFIT_BACH"/>
    <property type="match status" value="1"/>
</dbReference>
<dbReference type="InterPro" id="IPR029069">
    <property type="entry name" value="HotDog_dom_sf"/>
</dbReference>
<organism evidence="6">
    <name type="scientific">Hirondellea gigas</name>
    <dbReference type="NCBI Taxonomy" id="1518452"/>
    <lineage>
        <taxon>Eukaryota</taxon>
        <taxon>Metazoa</taxon>
        <taxon>Ecdysozoa</taxon>
        <taxon>Arthropoda</taxon>
        <taxon>Crustacea</taxon>
        <taxon>Multicrustacea</taxon>
        <taxon>Malacostraca</taxon>
        <taxon>Eumalacostraca</taxon>
        <taxon>Peracarida</taxon>
        <taxon>Amphipoda</taxon>
        <taxon>Amphilochidea</taxon>
        <taxon>Lysianassida</taxon>
        <taxon>Lysianassidira</taxon>
        <taxon>Lysianassoidea</taxon>
        <taxon>Lysianassidae</taxon>
        <taxon>Hirondellea</taxon>
    </lineage>
</organism>
<dbReference type="GO" id="GO:0005739">
    <property type="term" value="C:mitochondrion"/>
    <property type="evidence" value="ECO:0007669"/>
    <property type="project" value="TreeGrafter"/>
</dbReference>
<dbReference type="AlphaFoldDB" id="A0A6A7GC35"/>
<reference evidence="6" key="1">
    <citation type="submission" date="2017-11" db="EMBL/GenBank/DDBJ databases">
        <title>The sensing device of the deep-sea amphipod.</title>
        <authorList>
            <person name="Kobayashi H."/>
            <person name="Nagahama T."/>
            <person name="Arai W."/>
            <person name="Sasagawa Y."/>
            <person name="Umeda M."/>
            <person name="Hayashi T."/>
            <person name="Nikaido I."/>
            <person name="Watanabe H."/>
            <person name="Oguri K."/>
            <person name="Kitazato H."/>
            <person name="Fujioka K."/>
            <person name="Kido Y."/>
            <person name="Takami H."/>
        </authorList>
    </citation>
    <scope>NUCLEOTIDE SEQUENCE</scope>
    <source>
        <tissue evidence="6">Whole body</tissue>
    </source>
</reference>
<evidence type="ECO:0000313" key="6">
    <source>
        <dbReference type="EMBL" id="LAC27803.1"/>
    </source>
</evidence>
<dbReference type="Gene3D" id="3.10.129.10">
    <property type="entry name" value="Hotdog Thioesterase"/>
    <property type="match status" value="2"/>
</dbReference>
<evidence type="ECO:0000259" key="5">
    <source>
        <dbReference type="PROSITE" id="PS51770"/>
    </source>
</evidence>
<dbReference type="PANTHER" id="PTHR12655:SF0">
    <property type="entry name" value="ACYL-COENZYME A THIOESTERASE 9, MITOCHONDRIAL"/>
    <property type="match status" value="1"/>
</dbReference>
<dbReference type="GO" id="GO:0006637">
    <property type="term" value="P:acyl-CoA metabolic process"/>
    <property type="evidence" value="ECO:0007669"/>
    <property type="project" value="TreeGrafter"/>
</dbReference>
<dbReference type="InterPro" id="IPR006683">
    <property type="entry name" value="Thioestr_dom"/>
</dbReference>
<evidence type="ECO:0000256" key="1">
    <source>
        <dbReference type="ARBA" id="ARBA00010458"/>
    </source>
</evidence>
<feature type="domain" description="HotDog ACOT-type" evidence="5">
    <location>
        <begin position="1"/>
        <end position="88"/>
    </location>
</feature>